<organism evidence="1 2">
    <name type="scientific">Merluccius polli</name>
    <name type="common">Benguela hake</name>
    <name type="synonym">Merluccius cadenati</name>
    <dbReference type="NCBI Taxonomy" id="89951"/>
    <lineage>
        <taxon>Eukaryota</taxon>
        <taxon>Metazoa</taxon>
        <taxon>Chordata</taxon>
        <taxon>Craniata</taxon>
        <taxon>Vertebrata</taxon>
        <taxon>Euteleostomi</taxon>
        <taxon>Actinopterygii</taxon>
        <taxon>Neopterygii</taxon>
        <taxon>Teleostei</taxon>
        <taxon>Neoteleostei</taxon>
        <taxon>Acanthomorphata</taxon>
        <taxon>Zeiogadaria</taxon>
        <taxon>Gadariae</taxon>
        <taxon>Gadiformes</taxon>
        <taxon>Gadoidei</taxon>
        <taxon>Merlucciidae</taxon>
        <taxon>Merluccius</taxon>
    </lineage>
</organism>
<sequence>MTWPVILTSVVMKSFERLVLAHLKDITGPLLDPLQFAYRANRSVDDAVNMGLHYILQHLPRDKHKGPFGKKISTGTPQGCVLSPLLFSLYANDCTSGDTSVKLLKFAYDTAVIGLIWMGDCIQTGGRTAGPLVQSEQPGAAVDFQHPSPSTYCCGNLQVSGIHNLLWSAVETFRFLGSIISQDLEKYLQARSNSRVPLNICRVGDGPFGLLTDGSKMFLGDDTFTARAQTARRRCDVLLPQLCRNHLGIGAAFKGSHMYCLSLSGWVGGVVVMVGGDGLKEW</sequence>
<name>A0AA47MS03_MERPO</name>
<accession>A0AA47MS03</accession>
<reference evidence="1" key="1">
    <citation type="journal article" date="2023" name="Front. Mar. Sci.">
        <title>A new Merluccius polli reference genome to investigate the effects of global change in West African waters.</title>
        <authorList>
            <person name="Mateo J.L."/>
            <person name="Blanco-Fernandez C."/>
            <person name="Garcia-Vazquez E."/>
            <person name="Machado-Schiaffino G."/>
        </authorList>
    </citation>
    <scope>NUCLEOTIDE SEQUENCE</scope>
    <source>
        <strain evidence="1">C29</strain>
        <tissue evidence="1">Fin</tissue>
    </source>
</reference>
<evidence type="ECO:0000313" key="1">
    <source>
        <dbReference type="EMBL" id="KAK0145059.1"/>
    </source>
</evidence>
<dbReference type="EMBL" id="JAOPHQ010002893">
    <property type="protein sequence ID" value="KAK0145059.1"/>
    <property type="molecule type" value="Genomic_DNA"/>
</dbReference>
<evidence type="ECO:0008006" key="3">
    <source>
        <dbReference type="Google" id="ProtNLM"/>
    </source>
</evidence>
<comment type="caution">
    <text evidence="1">The sequence shown here is derived from an EMBL/GenBank/DDBJ whole genome shotgun (WGS) entry which is preliminary data.</text>
</comment>
<keyword evidence="2" id="KW-1185">Reference proteome</keyword>
<dbReference type="AlphaFoldDB" id="A0AA47MS03"/>
<gene>
    <name evidence="1" type="ORF">N1851_016045</name>
</gene>
<proteinExistence type="predicted"/>
<protein>
    <recommendedName>
        <fullName evidence="3">Reverse transcriptase</fullName>
    </recommendedName>
</protein>
<dbReference type="Proteomes" id="UP001174136">
    <property type="component" value="Unassembled WGS sequence"/>
</dbReference>
<evidence type="ECO:0000313" key="2">
    <source>
        <dbReference type="Proteomes" id="UP001174136"/>
    </source>
</evidence>